<name>A0AAD5XQ95_9FUNG</name>
<evidence type="ECO:0000313" key="2">
    <source>
        <dbReference type="Proteomes" id="UP001212152"/>
    </source>
</evidence>
<dbReference type="AlphaFoldDB" id="A0AAD5XQ95"/>
<dbReference type="Proteomes" id="UP001212152">
    <property type="component" value="Unassembled WGS sequence"/>
</dbReference>
<accession>A0AAD5XQ95</accession>
<organism evidence="1 2">
    <name type="scientific">Geranomyces variabilis</name>
    <dbReference type="NCBI Taxonomy" id="109894"/>
    <lineage>
        <taxon>Eukaryota</taxon>
        <taxon>Fungi</taxon>
        <taxon>Fungi incertae sedis</taxon>
        <taxon>Chytridiomycota</taxon>
        <taxon>Chytridiomycota incertae sedis</taxon>
        <taxon>Chytridiomycetes</taxon>
        <taxon>Spizellomycetales</taxon>
        <taxon>Powellomycetaceae</taxon>
        <taxon>Geranomyces</taxon>
    </lineage>
</organism>
<comment type="caution">
    <text evidence="1">The sequence shown here is derived from an EMBL/GenBank/DDBJ whole genome shotgun (WGS) entry which is preliminary data.</text>
</comment>
<dbReference type="EMBL" id="JADGJQ010000028">
    <property type="protein sequence ID" value="KAJ3178164.1"/>
    <property type="molecule type" value="Genomic_DNA"/>
</dbReference>
<reference evidence="1" key="1">
    <citation type="submission" date="2020-05" db="EMBL/GenBank/DDBJ databases">
        <title>Phylogenomic resolution of chytrid fungi.</title>
        <authorList>
            <person name="Stajich J.E."/>
            <person name="Amses K."/>
            <person name="Simmons R."/>
            <person name="Seto K."/>
            <person name="Myers J."/>
            <person name="Bonds A."/>
            <person name="Quandt C.A."/>
            <person name="Barry K."/>
            <person name="Liu P."/>
            <person name="Grigoriev I."/>
            <person name="Longcore J.E."/>
            <person name="James T.Y."/>
        </authorList>
    </citation>
    <scope>NUCLEOTIDE SEQUENCE</scope>
    <source>
        <strain evidence="1">JEL0379</strain>
    </source>
</reference>
<gene>
    <name evidence="1" type="ORF">HDU87_003716</name>
</gene>
<keyword evidence="2" id="KW-1185">Reference proteome</keyword>
<proteinExistence type="predicted"/>
<sequence>MSLLLDENTWREQRSIRSIAKAVTVGGIRQLWAELKGHEGATEAACEDEEVAYLGRCFQDMAAYTAKYAHCDLKNERSMDMHAVASFAKLPGVPLLFYGELMSNTDQQEKQCRCNNEKKKGKFVDYLYQIDDREIGLAENSGPYCKRHEVHAKENLVHLAKTARSQILELTSKAPNCESAVVPLFHVLDGKANFYIEFAFAPDLFAMHRFQEVPFPTIDSDILSVLELVEAFLMFRDILANTALAIAQGHYDKLCYCLVCLITYSEGREESARSFSGHVLGNMLPYRELSDVSGHRISWSAATRGAAGGRETFLTVPPLSTIVVIKAQQRLKLLFPYPGAPC</sequence>
<evidence type="ECO:0000313" key="1">
    <source>
        <dbReference type="EMBL" id="KAJ3178164.1"/>
    </source>
</evidence>
<protein>
    <submittedName>
        <fullName evidence="1">Uncharacterized protein</fullName>
    </submittedName>
</protein>